<dbReference type="PIRSF" id="PIRSF037567">
    <property type="entry name" value="MTTB_MeTrfase"/>
    <property type="match status" value="1"/>
</dbReference>
<evidence type="ECO:0000313" key="7">
    <source>
        <dbReference type="Proteomes" id="UP000633219"/>
    </source>
</evidence>
<proteinExistence type="inferred from homology"/>
<name>A0A936YPK3_9HYPH</name>
<evidence type="ECO:0000256" key="5">
    <source>
        <dbReference type="SAM" id="MobiDB-lite"/>
    </source>
</evidence>
<dbReference type="EC" id="2.1.1.-" evidence="4"/>
<organism evidence="6 7">
    <name type="scientific">Rhizobium setariae</name>
    <dbReference type="NCBI Taxonomy" id="2801340"/>
    <lineage>
        <taxon>Bacteria</taxon>
        <taxon>Pseudomonadati</taxon>
        <taxon>Pseudomonadota</taxon>
        <taxon>Alphaproteobacteria</taxon>
        <taxon>Hyphomicrobiales</taxon>
        <taxon>Rhizobiaceae</taxon>
        <taxon>Rhizobium/Agrobacterium group</taxon>
        <taxon>Rhizobium</taxon>
    </lineage>
</organism>
<evidence type="ECO:0000256" key="4">
    <source>
        <dbReference type="PIRNR" id="PIRNR037567"/>
    </source>
</evidence>
<accession>A0A936YPK3</accession>
<dbReference type="Pfam" id="PF06253">
    <property type="entry name" value="MTTB"/>
    <property type="match status" value="1"/>
</dbReference>
<dbReference type="InterPro" id="IPR038601">
    <property type="entry name" value="MttB-like_sf"/>
</dbReference>
<dbReference type="AlphaFoldDB" id="A0A936YPK3"/>
<evidence type="ECO:0000313" key="6">
    <source>
        <dbReference type="EMBL" id="MBL0372101.1"/>
    </source>
</evidence>
<sequence length="528" mass="57327">MSAEGTLASTIHEEATGEAGRRRRPGGRGGDRTRKSHGPSYLNLTNTRPKTELLSADQIEAIHNASLTVLEEIGMDIMLPEAREIMKAHGARVTPGSERVRFDRGLIMDMIATVPKEFTLYSRNPLRNVQMGGNNLVFAQVASAPFVSDLDGGRRTGNQKDYRNLLKLAQSYDIIHTTGGYPVEPVDIHASVRHLDCISDLIKLTDKPFHAYSLGKQRNTDAIEMARIGRGISMEQMEREPSLFTIINSSSPLRLDGPMLQGIIEMSATNQPVIITPFTLAGAMAPVTVAGALVQQNAEALCGIAFTQMVRRGAPAGYGGFTSNVDMKTGAPAFGTPEYMKAVIAGGQLARRYGFPYRTSNTNAANTVDAQAAYESVFSLWSVIEGGGNFIMHSAGWTEGGLTASYEKFILDVDLLQMIAEFLRPLDVSDEALALDAIRDVGPGGHFFGTAHTLARYENAFYSPIISDWRNNESWVEAGSPTAFDKASKVAKSVLASYERPPIDPAVEEELDAFVAKRKEEGGVATDF</sequence>
<dbReference type="RefSeq" id="WP_201656142.1">
    <property type="nucleotide sequence ID" value="NZ_JAEQNC010000004.1"/>
</dbReference>
<keyword evidence="7" id="KW-1185">Reference proteome</keyword>
<evidence type="ECO:0000256" key="2">
    <source>
        <dbReference type="ARBA" id="ARBA00022603"/>
    </source>
</evidence>
<dbReference type="InterPro" id="IPR010426">
    <property type="entry name" value="MTTB_MeTrfase"/>
</dbReference>
<gene>
    <name evidence="6" type="ORF">JJB09_08675</name>
</gene>
<reference evidence="6" key="1">
    <citation type="submission" date="2021-01" db="EMBL/GenBank/DDBJ databases">
        <title>Rhizobium sp. strain KVB221 16S ribosomal RNA gene Genome sequencing and assembly.</title>
        <authorList>
            <person name="Kang M."/>
        </authorList>
    </citation>
    <scope>NUCLEOTIDE SEQUENCE</scope>
    <source>
        <strain evidence="6">KVB221</strain>
    </source>
</reference>
<dbReference type="Proteomes" id="UP000633219">
    <property type="component" value="Unassembled WGS sequence"/>
</dbReference>
<comment type="caution">
    <text evidence="6">The sequence shown here is derived from an EMBL/GenBank/DDBJ whole genome shotgun (WGS) entry which is preliminary data.</text>
</comment>
<dbReference type="GO" id="GO:0008168">
    <property type="term" value="F:methyltransferase activity"/>
    <property type="evidence" value="ECO:0007669"/>
    <property type="project" value="UniProtKB-KW"/>
</dbReference>
<evidence type="ECO:0000256" key="3">
    <source>
        <dbReference type="ARBA" id="ARBA00022679"/>
    </source>
</evidence>
<dbReference type="Gene3D" id="3.20.20.480">
    <property type="entry name" value="Trimethylamine methyltransferase-like"/>
    <property type="match status" value="1"/>
</dbReference>
<evidence type="ECO:0000256" key="1">
    <source>
        <dbReference type="ARBA" id="ARBA00007137"/>
    </source>
</evidence>
<dbReference type="GO" id="GO:0015948">
    <property type="term" value="P:methanogenesis"/>
    <property type="evidence" value="ECO:0007669"/>
    <property type="project" value="UniProtKB-UniRule"/>
</dbReference>
<feature type="region of interest" description="Disordered" evidence="5">
    <location>
        <begin position="1"/>
        <end position="48"/>
    </location>
</feature>
<dbReference type="EMBL" id="JAEQNC010000004">
    <property type="protein sequence ID" value="MBL0372101.1"/>
    <property type="molecule type" value="Genomic_DNA"/>
</dbReference>
<keyword evidence="2 6" id="KW-0489">Methyltransferase</keyword>
<keyword evidence="3 4" id="KW-0808">Transferase</keyword>
<protein>
    <recommendedName>
        <fullName evidence="4">Methyltransferase</fullName>
        <ecNumber evidence="4">2.1.1.-</ecNumber>
    </recommendedName>
</protein>
<dbReference type="GO" id="GO:0032259">
    <property type="term" value="P:methylation"/>
    <property type="evidence" value="ECO:0007669"/>
    <property type="project" value="UniProtKB-KW"/>
</dbReference>
<comment type="similarity">
    <text evidence="1 4">Belongs to the trimethylamine methyltransferase family.</text>
</comment>